<keyword evidence="1" id="KW-0812">Transmembrane</keyword>
<dbReference type="AlphaFoldDB" id="E7MKT3"/>
<dbReference type="EMBL" id="AECQ01000003">
    <property type="protein sequence ID" value="EFW25358.1"/>
    <property type="molecule type" value="Genomic_DNA"/>
</dbReference>
<organism evidence="2 3">
    <name type="scientific">Solobacterium moorei F0204</name>
    <dbReference type="NCBI Taxonomy" id="706433"/>
    <lineage>
        <taxon>Bacteria</taxon>
        <taxon>Bacillati</taxon>
        <taxon>Bacillota</taxon>
        <taxon>Erysipelotrichia</taxon>
        <taxon>Erysipelotrichales</taxon>
        <taxon>Erysipelotrichaceae</taxon>
        <taxon>Solobacterium</taxon>
    </lineage>
</organism>
<feature type="transmembrane region" description="Helical" evidence="1">
    <location>
        <begin position="58"/>
        <end position="77"/>
    </location>
</feature>
<protein>
    <recommendedName>
        <fullName evidence="4">DUF304 domain-containing protein</fullName>
    </recommendedName>
</protein>
<evidence type="ECO:0008006" key="4">
    <source>
        <dbReference type="Google" id="ProtNLM"/>
    </source>
</evidence>
<evidence type="ECO:0000256" key="1">
    <source>
        <dbReference type="SAM" id="Phobius"/>
    </source>
</evidence>
<dbReference type="HOGENOM" id="CLU_1569676_0_0_9"/>
<accession>E7MKT3</accession>
<evidence type="ECO:0000313" key="3">
    <source>
        <dbReference type="Proteomes" id="UP000004097"/>
    </source>
</evidence>
<dbReference type="STRING" id="706433.HMPREF9430_00128"/>
<proteinExistence type="predicted"/>
<gene>
    <name evidence="2" type="ORF">HMPREF9430_00128</name>
</gene>
<dbReference type="Proteomes" id="UP000004097">
    <property type="component" value="Unassembled WGS sequence"/>
</dbReference>
<reference evidence="2 3" key="1">
    <citation type="submission" date="2010-08" db="EMBL/GenBank/DDBJ databases">
        <authorList>
            <person name="Weinstock G."/>
            <person name="Sodergren E."/>
            <person name="Clifton S."/>
            <person name="Fulton L."/>
            <person name="Fulton B."/>
            <person name="Courtney L."/>
            <person name="Fronick C."/>
            <person name="Harrison M."/>
            <person name="Strong C."/>
            <person name="Farmer C."/>
            <person name="Delahaunty K."/>
            <person name="Markovic C."/>
            <person name="Hall O."/>
            <person name="Minx P."/>
            <person name="Tomlinson C."/>
            <person name="Mitreva M."/>
            <person name="Hou S."/>
            <person name="Chen J."/>
            <person name="Wollam A."/>
            <person name="Pepin K.H."/>
            <person name="Johnson M."/>
            <person name="Bhonagiri V."/>
            <person name="Zhang X."/>
            <person name="Suruliraj S."/>
            <person name="Warren W."/>
            <person name="Chinwalla A."/>
            <person name="Mardis E.R."/>
            <person name="Wilson R.K."/>
        </authorList>
    </citation>
    <scope>NUCLEOTIDE SEQUENCE [LARGE SCALE GENOMIC DNA]</scope>
    <source>
        <strain evidence="2 3">F0204</strain>
    </source>
</reference>
<dbReference type="eggNOG" id="ENOG5033CA2">
    <property type="taxonomic scope" value="Bacteria"/>
</dbReference>
<keyword evidence="1" id="KW-1133">Transmembrane helix</keyword>
<keyword evidence="3" id="KW-1185">Reference proteome</keyword>
<keyword evidence="1" id="KW-0472">Membrane</keyword>
<evidence type="ECO:0000313" key="2">
    <source>
        <dbReference type="EMBL" id="EFW25358.1"/>
    </source>
</evidence>
<sequence length="170" mass="19018">MGYPKNMKEYKFSASMPIDDLILGIGFPAVLMLPTLVLGLLAWCLIPGYQPLSKSMSGFGWVAVPGVVISFVLLEWLKKKTVHEYIVKVRGTSIGFYRAGTLQCQGKLNSITMQQSPLKTCLEMKINDAKIIFIVRPKENYIRNSFLATGSSYDVEVMEELYHDLSQGTV</sequence>
<feature type="transmembrane region" description="Helical" evidence="1">
    <location>
        <begin position="21"/>
        <end position="46"/>
    </location>
</feature>
<name>E7MKT3_9FIRM</name>
<comment type="caution">
    <text evidence="2">The sequence shown here is derived from an EMBL/GenBank/DDBJ whole genome shotgun (WGS) entry which is preliminary data.</text>
</comment>